<organism evidence="1 2">
    <name type="scientific">Aspergillus indologenus CBS 114.80</name>
    <dbReference type="NCBI Taxonomy" id="1450541"/>
    <lineage>
        <taxon>Eukaryota</taxon>
        <taxon>Fungi</taxon>
        <taxon>Dikarya</taxon>
        <taxon>Ascomycota</taxon>
        <taxon>Pezizomycotina</taxon>
        <taxon>Eurotiomycetes</taxon>
        <taxon>Eurotiomycetidae</taxon>
        <taxon>Eurotiales</taxon>
        <taxon>Aspergillaceae</taxon>
        <taxon>Aspergillus</taxon>
        <taxon>Aspergillus subgen. Circumdati</taxon>
    </lineage>
</organism>
<reference evidence="1 2" key="1">
    <citation type="submission" date="2018-02" db="EMBL/GenBank/DDBJ databases">
        <title>The genomes of Aspergillus section Nigri reveals drivers in fungal speciation.</title>
        <authorList>
            <consortium name="DOE Joint Genome Institute"/>
            <person name="Vesth T.C."/>
            <person name="Nybo J."/>
            <person name="Theobald S."/>
            <person name="Brandl J."/>
            <person name="Frisvad J.C."/>
            <person name="Nielsen K.F."/>
            <person name="Lyhne E.K."/>
            <person name="Kogle M.E."/>
            <person name="Kuo A."/>
            <person name="Riley R."/>
            <person name="Clum A."/>
            <person name="Nolan M."/>
            <person name="Lipzen A."/>
            <person name="Salamov A."/>
            <person name="Henrissat B."/>
            <person name="Wiebenga A."/>
            <person name="De vries R.P."/>
            <person name="Grigoriev I.V."/>
            <person name="Mortensen U.H."/>
            <person name="Andersen M.R."/>
            <person name="Baker S.E."/>
        </authorList>
    </citation>
    <scope>NUCLEOTIDE SEQUENCE [LARGE SCALE GENOMIC DNA]</scope>
    <source>
        <strain evidence="1 2">CBS 114.80</strain>
    </source>
</reference>
<dbReference type="AlphaFoldDB" id="A0A2V5I156"/>
<accession>A0A2V5I156</accession>
<evidence type="ECO:0000313" key="2">
    <source>
        <dbReference type="Proteomes" id="UP000248817"/>
    </source>
</evidence>
<proteinExistence type="predicted"/>
<sequence>MFLLTITVLCGAHLIPLVDLISENPFQLTLATCTFMTILQPLPFTLGFRRAAVIFFFLSPAQHILLVSMVVPLAFLGKFCLIWSGIRLA</sequence>
<dbReference type="Proteomes" id="UP000248817">
    <property type="component" value="Unassembled WGS sequence"/>
</dbReference>
<keyword evidence="2" id="KW-1185">Reference proteome</keyword>
<protein>
    <submittedName>
        <fullName evidence="1">Uncharacterized protein</fullName>
    </submittedName>
</protein>
<dbReference type="EMBL" id="KZ825515">
    <property type="protein sequence ID" value="PYI30478.1"/>
    <property type="molecule type" value="Genomic_DNA"/>
</dbReference>
<gene>
    <name evidence="1" type="ORF">BP00DRAFT_204042</name>
</gene>
<evidence type="ECO:0000313" key="1">
    <source>
        <dbReference type="EMBL" id="PYI30478.1"/>
    </source>
</evidence>
<name>A0A2V5I156_9EURO</name>